<accession>A0ABQ9ZUU7</accession>
<dbReference type="EMBL" id="JAOYFB010000005">
    <property type="protein sequence ID" value="KAK4016697.1"/>
    <property type="molecule type" value="Genomic_DNA"/>
</dbReference>
<dbReference type="Proteomes" id="UP001234178">
    <property type="component" value="Unassembled WGS sequence"/>
</dbReference>
<protein>
    <submittedName>
        <fullName evidence="1">Uncharacterized protein</fullName>
    </submittedName>
</protein>
<proteinExistence type="predicted"/>
<comment type="caution">
    <text evidence="1">The sequence shown here is derived from an EMBL/GenBank/DDBJ whole genome shotgun (WGS) entry which is preliminary data.</text>
</comment>
<keyword evidence="2" id="KW-1185">Reference proteome</keyword>
<sequence>MSSKQRENCFKNLVQELSPTSLSTNVTRLTNPPPPPVLMSLLQNSYNANVAAVGDSPVFLFLHRQRIMPFFKRQDYTIERVGGFNEAKNVTDSRDIIG</sequence>
<name>A0ABQ9ZUU7_9CRUS</name>
<gene>
    <name evidence="1" type="ORF">OUZ56_031660</name>
</gene>
<evidence type="ECO:0000313" key="1">
    <source>
        <dbReference type="EMBL" id="KAK4016697.1"/>
    </source>
</evidence>
<organism evidence="1 2">
    <name type="scientific">Daphnia magna</name>
    <dbReference type="NCBI Taxonomy" id="35525"/>
    <lineage>
        <taxon>Eukaryota</taxon>
        <taxon>Metazoa</taxon>
        <taxon>Ecdysozoa</taxon>
        <taxon>Arthropoda</taxon>
        <taxon>Crustacea</taxon>
        <taxon>Branchiopoda</taxon>
        <taxon>Diplostraca</taxon>
        <taxon>Cladocera</taxon>
        <taxon>Anomopoda</taxon>
        <taxon>Daphniidae</taxon>
        <taxon>Daphnia</taxon>
    </lineage>
</organism>
<evidence type="ECO:0000313" key="2">
    <source>
        <dbReference type="Proteomes" id="UP001234178"/>
    </source>
</evidence>
<reference evidence="1 2" key="1">
    <citation type="journal article" date="2023" name="Nucleic Acids Res.">
        <title>The hologenome of Daphnia magna reveals possible DNA methylation and microbiome-mediated evolution of the host genome.</title>
        <authorList>
            <person name="Chaturvedi A."/>
            <person name="Li X."/>
            <person name="Dhandapani V."/>
            <person name="Marshall H."/>
            <person name="Kissane S."/>
            <person name="Cuenca-Cambronero M."/>
            <person name="Asole G."/>
            <person name="Calvet F."/>
            <person name="Ruiz-Romero M."/>
            <person name="Marangio P."/>
            <person name="Guigo R."/>
            <person name="Rago D."/>
            <person name="Mirbahai L."/>
            <person name="Eastwood N."/>
            <person name="Colbourne J.K."/>
            <person name="Zhou J."/>
            <person name="Mallon E."/>
            <person name="Orsini L."/>
        </authorList>
    </citation>
    <scope>NUCLEOTIDE SEQUENCE [LARGE SCALE GENOMIC DNA]</scope>
    <source>
        <strain evidence="1">LRV0_1</strain>
    </source>
</reference>